<proteinExistence type="inferred from homology"/>
<accession>A0A6G0VXD8</accession>
<dbReference type="GO" id="GO:0004518">
    <property type="term" value="F:nuclease activity"/>
    <property type="evidence" value="ECO:0007669"/>
    <property type="project" value="UniProtKB-KW"/>
</dbReference>
<keyword evidence="6" id="KW-0378">Hydrolase</keyword>
<keyword evidence="7" id="KW-0539">Nucleus</keyword>
<evidence type="ECO:0000256" key="4">
    <source>
        <dbReference type="ARBA" id="ARBA00022722"/>
    </source>
</evidence>
<dbReference type="OrthoDB" id="6575718at2759"/>
<protein>
    <submittedName>
        <fullName evidence="9">Putative nuclease HARBI1</fullName>
    </submittedName>
</protein>
<gene>
    <name evidence="9" type="ORF">FWK35_00035049</name>
</gene>
<evidence type="ECO:0000256" key="3">
    <source>
        <dbReference type="ARBA" id="ARBA00006958"/>
    </source>
</evidence>
<dbReference type="GO" id="GO:0046872">
    <property type="term" value="F:metal ion binding"/>
    <property type="evidence" value="ECO:0007669"/>
    <property type="project" value="UniProtKB-KW"/>
</dbReference>
<evidence type="ECO:0000256" key="6">
    <source>
        <dbReference type="ARBA" id="ARBA00022801"/>
    </source>
</evidence>
<comment type="caution">
    <text evidence="9">The sequence shown here is derived from an EMBL/GenBank/DDBJ whole genome shotgun (WGS) entry which is preliminary data.</text>
</comment>
<comment type="cofactor">
    <cofactor evidence="1">
        <name>a divalent metal cation</name>
        <dbReference type="ChEBI" id="CHEBI:60240"/>
    </cofactor>
</comment>
<sequence length="366" mass="42731">MNAVRINNLFLFGDEHGNEREDSRRLRIERVLIRQRTVYRLSDEEFRTNFRISKHTFERILHELTPHLIGTLRSDGICVEKKVAATIRFLAQGSYQKGVGNDFIIGLSQPAISKVLNEVLDCMHIQMCFKYVKFPITTEEKTRISDWFQTRFKIPNVIGMIDGTHIGIFPPAVNNEDYPEFAYVNRKKFHSINTQIIVDHEYRILNINAKFPGSTHDSHIWRMSAVRQHLCNTYRNSKEWLLGDSGYPLEPWLLTPFSNPNNDDYQMFNNAHSKARSTVERAIGVLKGRWRCLCKQRNLHYKPPVCSKIINACATLHNICIQMDDYLPVDDILMDNYDDDVIHFGNTMYNVGDQNRREVIAYMNNN</sequence>
<keyword evidence="5" id="KW-0479">Metal-binding</keyword>
<name>A0A6G0VXD8_APHCR</name>
<dbReference type="Pfam" id="PF13359">
    <property type="entry name" value="DDE_Tnp_4"/>
    <property type="match status" value="1"/>
</dbReference>
<dbReference type="Proteomes" id="UP000478052">
    <property type="component" value="Unassembled WGS sequence"/>
</dbReference>
<feature type="domain" description="DDE Tnp4" evidence="8">
    <location>
        <begin position="161"/>
        <end position="318"/>
    </location>
</feature>
<dbReference type="PANTHER" id="PTHR22930">
    <property type="match status" value="1"/>
</dbReference>
<dbReference type="GO" id="GO:0005634">
    <property type="term" value="C:nucleus"/>
    <property type="evidence" value="ECO:0007669"/>
    <property type="project" value="UniProtKB-SubCell"/>
</dbReference>
<keyword evidence="4" id="KW-0540">Nuclease</keyword>
<evidence type="ECO:0000256" key="2">
    <source>
        <dbReference type="ARBA" id="ARBA00004123"/>
    </source>
</evidence>
<reference evidence="9 10" key="1">
    <citation type="submission" date="2019-08" db="EMBL/GenBank/DDBJ databases">
        <title>Whole genome of Aphis craccivora.</title>
        <authorList>
            <person name="Voronova N.V."/>
            <person name="Shulinski R.S."/>
            <person name="Bandarenka Y.V."/>
            <person name="Zhorov D.G."/>
            <person name="Warner D."/>
        </authorList>
    </citation>
    <scope>NUCLEOTIDE SEQUENCE [LARGE SCALE GENOMIC DNA]</scope>
    <source>
        <strain evidence="9">180601</strain>
        <tissue evidence="9">Whole Body</tissue>
    </source>
</reference>
<evidence type="ECO:0000256" key="5">
    <source>
        <dbReference type="ARBA" id="ARBA00022723"/>
    </source>
</evidence>
<evidence type="ECO:0000313" key="10">
    <source>
        <dbReference type="Proteomes" id="UP000478052"/>
    </source>
</evidence>
<evidence type="ECO:0000256" key="1">
    <source>
        <dbReference type="ARBA" id="ARBA00001968"/>
    </source>
</evidence>
<dbReference type="InterPro" id="IPR027806">
    <property type="entry name" value="HARBI1_dom"/>
</dbReference>
<evidence type="ECO:0000259" key="8">
    <source>
        <dbReference type="Pfam" id="PF13359"/>
    </source>
</evidence>
<dbReference type="GO" id="GO:0016787">
    <property type="term" value="F:hydrolase activity"/>
    <property type="evidence" value="ECO:0007669"/>
    <property type="project" value="UniProtKB-KW"/>
</dbReference>
<dbReference type="PANTHER" id="PTHR22930:SF85">
    <property type="entry name" value="GH03217P-RELATED"/>
    <property type="match status" value="1"/>
</dbReference>
<organism evidence="9 10">
    <name type="scientific">Aphis craccivora</name>
    <name type="common">Cowpea aphid</name>
    <dbReference type="NCBI Taxonomy" id="307492"/>
    <lineage>
        <taxon>Eukaryota</taxon>
        <taxon>Metazoa</taxon>
        <taxon>Ecdysozoa</taxon>
        <taxon>Arthropoda</taxon>
        <taxon>Hexapoda</taxon>
        <taxon>Insecta</taxon>
        <taxon>Pterygota</taxon>
        <taxon>Neoptera</taxon>
        <taxon>Paraneoptera</taxon>
        <taxon>Hemiptera</taxon>
        <taxon>Sternorrhyncha</taxon>
        <taxon>Aphidomorpha</taxon>
        <taxon>Aphidoidea</taxon>
        <taxon>Aphididae</taxon>
        <taxon>Aphidini</taxon>
        <taxon>Aphis</taxon>
        <taxon>Aphis</taxon>
    </lineage>
</organism>
<comment type="subcellular location">
    <subcellularLocation>
        <location evidence="2">Nucleus</location>
    </subcellularLocation>
</comment>
<keyword evidence="10" id="KW-1185">Reference proteome</keyword>
<evidence type="ECO:0000313" key="9">
    <source>
        <dbReference type="EMBL" id="KAF0712865.1"/>
    </source>
</evidence>
<dbReference type="InterPro" id="IPR045249">
    <property type="entry name" value="HARBI1-like"/>
</dbReference>
<dbReference type="EMBL" id="VUJU01010820">
    <property type="protein sequence ID" value="KAF0712865.1"/>
    <property type="molecule type" value="Genomic_DNA"/>
</dbReference>
<comment type="similarity">
    <text evidence="3">Belongs to the HARBI1 family.</text>
</comment>
<evidence type="ECO:0000256" key="7">
    <source>
        <dbReference type="ARBA" id="ARBA00023242"/>
    </source>
</evidence>
<dbReference type="AlphaFoldDB" id="A0A6G0VXD8"/>